<organism evidence="3 4">
    <name type="scientific">Wenxinia marina DSM 24838</name>
    <dbReference type="NCBI Taxonomy" id="1123501"/>
    <lineage>
        <taxon>Bacteria</taxon>
        <taxon>Pseudomonadati</taxon>
        <taxon>Pseudomonadota</taxon>
        <taxon>Alphaproteobacteria</taxon>
        <taxon>Rhodobacterales</taxon>
        <taxon>Roseobacteraceae</taxon>
        <taxon>Wenxinia</taxon>
    </lineage>
</organism>
<keyword evidence="1" id="KW-0732">Signal</keyword>
<dbReference type="Proteomes" id="UP000035100">
    <property type="component" value="Unassembled WGS sequence"/>
</dbReference>
<proteinExistence type="predicted"/>
<dbReference type="eggNOG" id="COG0739">
    <property type="taxonomic scope" value="Bacteria"/>
</dbReference>
<dbReference type="Pfam" id="PF01551">
    <property type="entry name" value="Peptidase_M23"/>
    <property type="match status" value="1"/>
</dbReference>
<protein>
    <submittedName>
        <fullName evidence="3">Membrane protein</fullName>
    </submittedName>
</protein>
<name>A0A0D0P8Z0_9RHOB</name>
<dbReference type="AlphaFoldDB" id="A0A0D0P8Z0"/>
<dbReference type="PANTHER" id="PTHR21666">
    <property type="entry name" value="PEPTIDASE-RELATED"/>
    <property type="match status" value="1"/>
</dbReference>
<dbReference type="GO" id="GO:0004222">
    <property type="term" value="F:metalloendopeptidase activity"/>
    <property type="evidence" value="ECO:0007669"/>
    <property type="project" value="TreeGrafter"/>
</dbReference>
<dbReference type="InterPro" id="IPR050570">
    <property type="entry name" value="Cell_wall_metabolism_enzyme"/>
</dbReference>
<dbReference type="SUPFAM" id="SSF51261">
    <property type="entry name" value="Duplicated hybrid motif"/>
    <property type="match status" value="1"/>
</dbReference>
<dbReference type="PANTHER" id="PTHR21666:SF270">
    <property type="entry name" value="MUREIN HYDROLASE ACTIVATOR ENVC"/>
    <property type="match status" value="1"/>
</dbReference>
<evidence type="ECO:0000313" key="4">
    <source>
        <dbReference type="Proteomes" id="UP000035100"/>
    </source>
</evidence>
<dbReference type="InterPro" id="IPR011055">
    <property type="entry name" value="Dup_hybrid_motif"/>
</dbReference>
<dbReference type="OrthoDB" id="5489603at2"/>
<dbReference type="CDD" id="cd12797">
    <property type="entry name" value="M23_peptidase"/>
    <property type="match status" value="1"/>
</dbReference>
<reference evidence="3 4" key="1">
    <citation type="submission" date="2013-01" db="EMBL/GenBank/DDBJ databases">
        <authorList>
            <person name="Fiebig A."/>
            <person name="Goeker M."/>
            <person name="Klenk H.-P.P."/>
        </authorList>
    </citation>
    <scope>NUCLEOTIDE SEQUENCE [LARGE SCALE GENOMIC DNA]</scope>
    <source>
        <strain evidence="3 4">DSM 24838</strain>
    </source>
</reference>
<evidence type="ECO:0000313" key="3">
    <source>
        <dbReference type="EMBL" id="KIQ68041.1"/>
    </source>
</evidence>
<dbReference type="Gene3D" id="2.70.70.10">
    <property type="entry name" value="Glucose Permease (Domain IIA)"/>
    <property type="match status" value="1"/>
</dbReference>
<dbReference type="InterPro" id="IPR016047">
    <property type="entry name" value="M23ase_b-sheet_dom"/>
</dbReference>
<dbReference type="RefSeq" id="WP_018302256.1">
    <property type="nucleotide sequence ID" value="NZ_KB902282.1"/>
</dbReference>
<feature type="domain" description="M23ase beta-sheet core" evidence="2">
    <location>
        <begin position="60"/>
        <end position="177"/>
    </location>
</feature>
<evidence type="ECO:0000256" key="1">
    <source>
        <dbReference type="SAM" id="SignalP"/>
    </source>
</evidence>
<evidence type="ECO:0000259" key="2">
    <source>
        <dbReference type="Pfam" id="PF01551"/>
    </source>
</evidence>
<sequence>MRRLAALCLLPLPAAAQDLSLAWPVDCVLGETCYIQQYVDRDPGPEARDFTCGSLSYDAHRGTDIALPSLAAREAGVTVVAAATGEVVGIRDEVPDVMRGAPGAPDVAGRECGNGVLIRHPGGWETQYCHMELGSIAVAPGQTVEAGTPLGRIGLSGDTQFPHLHLSVRRDGEDVDPFEPSADAACGATGASLWALDVPYEAGGLIAAGWSDSVPEYEAVKAGTADVPLAADGPIVLWGFLYGSRAGDAIRLTIAHDGAEVFAHEEALDRTQAQAFRAAGKQAPDGGWPAGTYAGTVTLLRDGDEIDRIETTVTID</sequence>
<gene>
    <name evidence="3" type="ORF">Wenmar_03497</name>
</gene>
<dbReference type="EMBL" id="AONG01000018">
    <property type="protein sequence ID" value="KIQ68041.1"/>
    <property type="molecule type" value="Genomic_DNA"/>
</dbReference>
<keyword evidence="4" id="KW-1185">Reference proteome</keyword>
<dbReference type="STRING" id="1123501.Wenmar_03497"/>
<accession>A0A0D0P8Z0</accession>
<feature type="chain" id="PRO_5002218151" evidence="1">
    <location>
        <begin position="17"/>
        <end position="316"/>
    </location>
</feature>
<dbReference type="PATRIC" id="fig|1123501.6.peg.3622"/>
<feature type="signal peptide" evidence="1">
    <location>
        <begin position="1"/>
        <end position="16"/>
    </location>
</feature>
<comment type="caution">
    <text evidence="3">The sequence shown here is derived from an EMBL/GenBank/DDBJ whole genome shotgun (WGS) entry which is preliminary data.</text>
</comment>